<dbReference type="Proteomes" id="UP000193963">
    <property type="component" value="Unassembled WGS sequence"/>
</dbReference>
<keyword evidence="3" id="KW-1185">Reference proteome</keyword>
<evidence type="ECO:0000313" key="2">
    <source>
        <dbReference type="EMBL" id="SLN49273.1"/>
    </source>
</evidence>
<name>A0A1X6ZF25_9RHOB</name>
<evidence type="ECO:0000313" key="3">
    <source>
        <dbReference type="Proteomes" id="UP000193963"/>
    </source>
</evidence>
<dbReference type="RefSeq" id="WP_157792206.1">
    <property type="nucleotide sequence ID" value="NZ_FWFN01000004.1"/>
</dbReference>
<proteinExistence type="predicted"/>
<gene>
    <name evidence="2" type="ORF">PSM7751_02379</name>
</gene>
<evidence type="ECO:0000256" key="1">
    <source>
        <dbReference type="SAM" id="Phobius"/>
    </source>
</evidence>
<sequence>MMGDVTISLWQVLVGAVCGVAAVLAARGGSRLLIGAIVGAAVAVLMDIGRGYL</sequence>
<keyword evidence="1" id="KW-0812">Transmembrane</keyword>
<protein>
    <submittedName>
        <fullName evidence="2">Uncharacterized protein</fullName>
    </submittedName>
</protein>
<dbReference type="AlphaFoldDB" id="A0A1X6ZF25"/>
<organism evidence="2 3">
    <name type="scientific">Pseudooceanicola marinus</name>
    <dbReference type="NCBI Taxonomy" id="396013"/>
    <lineage>
        <taxon>Bacteria</taxon>
        <taxon>Pseudomonadati</taxon>
        <taxon>Pseudomonadota</taxon>
        <taxon>Alphaproteobacteria</taxon>
        <taxon>Rhodobacterales</taxon>
        <taxon>Paracoccaceae</taxon>
        <taxon>Pseudooceanicola</taxon>
    </lineage>
</organism>
<feature type="transmembrane region" description="Helical" evidence="1">
    <location>
        <begin position="7"/>
        <end position="26"/>
    </location>
</feature>
<reference evidence="3" key="1">
    <citation type="submission" date="2017-03" db="EMBL/GenBank/DDBJ databases">
        <authorList>
            <person name="Rodrigo-Torres L."/>
            <person name="Arahal R.D."/>
            <person name="Lucena T."/>
        </authorList>
    </citation>
    <scope>NUCLEOTIDE SEQUENCE [LARGE SCALE GENOMIC DNA]</scope>
    <source>
        <strain evidence="3">CECT 7751</strain>
    </source>
</reference>
<accession>A0A1X6ZF25</accession>
<keyword evidence="1" id="KW-1133">Transmembrane helix</keyword>
<keyword evidence="1" id="KW-0472">Membrane</keyword>
<feature type="transmembrane region" description="Helical" evidence="1">
    <location>
        <begin position="32"/>
        <end position="49"/>
    </location>
</feature>
<dbReference type="EMBL" id="FWFN01000004">
    <property type="protein sequence ID" value="SLN49273.1"/>
    <property type="molecule type" value="Genomic_DNA"/>
</dbReference>